<reference evidence="2" key="1">
    <citation type="submission" date="2016-11" db="EMBL/GenBank/DDBJ databases">
        <authorList>
            <person name="Varghese N."/>
            <person name="Submissions S."/>
        </authorList>
    </citation>
    <scope>NUCLEOTIDE SEQUENCE [LARGE SCALE GENOMIC DNA]</scope>
    <source>
        <strain evidence="2">DSM 44671</strain>
    </source>
</reference>
<name>A0A1K1QYZ6_9PSEU</name>
<accession>A0A1K1QYZ6</accession>
<evidence type="ECO:0000313" key="1">
    <source>
        <dbReference type="EMBL" id="SFW65088.1"/>
    </source>
</evidence>
<keyword evidence="2" id="KW-1185">Reference proteome</keyword>
<dbReference type="RefSeq" id="WP_072476360.1">
    <property type="nucleotide sequence ID" value="NZ_FPJG01000006.1"/>
</dbReference>
<evidence type="ECO:0000313" key="2">
    <source>
        <dbReference type="Proteomes" id="UP000182740"/>
    </source>
</evidence>
<sequence>MTVRSHRTDVVQEVGVWLAGEFAGRLPAAEIDRVVKLTRLDLEGSIAPEELGEMLHRLGRARLQRLAQTAPIRIPQAR</sequence>
<dbReference type="EMBL" id="FPJG01000006">
    <property type="protein sequence ID" value="SFW65088.1"/>
    <property type="molecule type" value="Genomic_DNA"/>
</dbReference>
<proteinExistence type="predicted"/>
<dbReference type="OrthoDB" id="3698235at2"/>
<organism evidence="1 2">
    <name type="scientific">Amycolatopsis australiensis</name>
    <dbReference type="NCBI Taxonomy" id="546364"/>
    <lineage>
        <taxon>Bacteria</taxon>
        <taxon>Bacillati</taxon>
        <taxon>Actinomycetota</taxon>
        <taxon>Actinomycetes</taxon>
        <taxon>Pseudonocardiales</taxon>
        <taxon>Pseudonocardiaceae</taxon>
        <taxon>Amycolatopsis</taxon>
    </lineage>
</organism>
<dbReference type="AlphaFoldDB" id="A0A1K1QYZ6"/>
<dbReference type="Proteomes" id="UP000182740">
    <property type="component" value="Unassembled WGS sequence"/>
</dbReference>
<protein>
    <submittedName>
        <fullName evidence="1">Uncharacterized protein</fullName>
    </submittedName>
</protein>
<gene>
    <name evidence="1" type="ORF">SAMN04489730_2423</name>
</gene>